<dbReference type="RefSeq" id="WP_256555596.1">
    <property type="nucleotide sequence ID" value="NZ_JANHOF010000018.1"/>
</dbReference>
<dbReference type="Proteomes" id="UP001589818">
    <property type="component" value="Unassembled WGS sequence"/>
</dbReference>
<dbReference type="SUPFAM" id="SSF158682">
    <property type="entry name" value="TerB-like"/>
    <property type="match status" value="1"/>
</dbReference>
<dbReference type="Gene3D" id="1.10.3680.10">
    <property type="entry name" value="TerB-like"/>
    <property type="match status" value="1"/>
</dbReference>
<proteinExistence type="predicted"/>
<sequence>MNLFLHFLQTKEDKEAFLELAHVVAQADGFVNSKERGYLRSYMAEMNLHESEYNFSEARELSAIIGELKVEQVKNIFFVEILLLMFADGDYNEEEKQIVMDLKRLFGYSDETYESYKNWVIRMDKHKIEGVKLILNPS</sequence>
<dbReference type="EMBL" id="JBHLVF010000028">
    <property type="protein sequence ID" value="MFC0392963.1"/>
    <property type="molecule type" value="Genomic_DNA"/>
</dbReference>
<gene>
    <name evidence="1" type="ORF">ACFFJ8_16475</name>
</gene>
<comment type="caution">
    <text evidence="1">The sequence shown here is derived from an EMBL/GenBank/DDBJ whole genome shotgun (WGS) entry which is preliminary data.</text>
</comment>
<accession>A0ABV6JAR7</accession>
<dbReference type="InterPro" id="IPR029024">
    <property type="entry name" value="TerB-like"/>
</dbReference>
<name>A0ABV6JAR7_9BACL</name>
<organism evidence="1 2">
    <name type="scientific">Paenibacillus mendelii</name>
    <dbReference type="NCBI Taxonomy" id="206163"/>
    <lineage>
        <taxon>Bacteria</taxon>
        <taxon>Bacillati</taxon>
        <taxon>Bacillota</taxon>
        <taxon>Bacilli</taxon>
        <taxon>Bacillales</taxon>
        <taxon>Paenibacillaceae</taxon>
        <taxon>Paenibacillus</taxon>
    </lineage>
</organism>
<protein>
    <submittedName>
        <fullName evidence="1">TerB family tellurite resistance protein</fullName>
    </submittedName>
</protein>
<evidence type="ECO:0000313" key="1">
    <source>
        <dbReference type="EMBL" id="MFC0392963.1"/>
    </source>
</evidence>
<evidence type="ECO:0000313" key="2">
    <source>
        <dbReference type="Proteomes" id="UP001589818"/>
    </source>
</evidence>
<keyword evidence="2" id="KW-1185">Reference proteome</keyword>
<reference evidence="1 2" key="1">
    <citation type="submission" date="2024-09" db="EMBL/GenBank/DDBJ databases">
        <authorList>
            <person name="Sun Q."/>
            <person name="Mori K."/>
        </authorList>
    </citation>
    <scope>NUCLEOTIDE SEQUENCE [LARGE SCALE GENOMIC DNA]</scope>
    <source>
        <strain evidence="1 2">CCM 4839</strain>
    </source>
</reference>